<sequence length="583" mass="68578">CFAFLPDLVIFEIFQYLKPAEILQSFFDLYDSWLPKLIDEKVCLKSVDYLSNIPSELFIYICAKIIPKIGSTILFMTINEEKTYGQLKLINDQQLFRLLPSLTTLKLFHIINLSDLEICFELCLKYLSLLIDLTVGLYTNRFVLKSSVSDTIHKYIFNGSLLLEVFKLVSPNSCRLQLPNVKQNNLRCLTISLERFSDIFILFDNLPVIEYLSIELSENYIFDESDVHDYDHNLTEKLPCLKHFTFISTVPHLPYKLFEMIIQDMIHLQQLSFKYVASGSGQDISGIRLKKTLSKLINLTRLDFLLIIAYRDNHNINDRHDFLSTFQQIEHDWNVCCDIDRFYVYTKPWNNIYTFALSIEDVITNNNDEDFRDIQRLSLCHKFSSLDRIVKSFPNLNSLSVWSLDNSYCSGTTITTNNQLKRLRSLTFCCLDVKYFQSIILLTKVHSLKCIHVDYHCLNQYFINNTNDWLTVGTTIKPVFFENIIELRLKYSQLIEPTKQFYIDFKRLEILDITSINDTIDEIDILERIISQSFSNMKNLYSFHYYTYGNNFNNQHPYSDLKTSLSKQHYNVDLNCYGLSIWK</sequence>
<dbReference type="Proteomes" id="UP000677228">
    <property type="component" value="Unassembled WGS sequence"/>
</dbReference>
<dbReference type="AlphaFoldDB" id="A0A8S2S8L6"/>
<proteinExistence type="predicted"/>
<evidence type="ECO:0000313" key="2">
    <source>
        <dbReference type="EMBL" id="CAF4209740.1"/>
    </source>
</evidence>
<comment type="caution">
    <text evidence="2">The sequence shown here is derived from an EMBL/GenBank/DDBJ whole genome shotgun (WGS) entry which is preliminary data.</text>
</comment>
<reference evidence="2" key="1">
    <citation type="submission" date="2021-02" db="EMBL/GenBank/DDBJ databases">
        <authorList>
            <person name="Nowell W R."/>
        </authorList>
    </citation>
    <scope>NUCLEOTIDE SEQUENCE</scope>
</reference>
<accession>A0A8S2S8L6</accession>
<name>A0A8S2S8L6_9BILA</name>
<dbReference type="EMBL" id="CAJOBA010048177">
    <property type="protein sequence ID" value="CAF4209740.1"/>
    <property type="molecule type" value="Genomic_DNA"/>
</dbReference>
<evidence type="ECO:0008006" key="4">
    <source>
        <dbReference type="Google" id="ProtNLM"/>
    </source>
</evidence>
<feature type="non-terminal residue" evidence="2">
    <location>
        <position position="1"/>
    </location>
</feature>
<evidence type="ECO:0000313" key="1">
    <source>
        <dbReference type="EMBL" id="CAF1403196.1"/>
    </source>
</evidence>
<organism evidence="2 3">
    <name type="scientific">Didymodactylos carnosus</name>
    <dbReference type="NCBI Taxonomy" id="1234261"/>
    <lineage>
        <taxon>Eukaryota</taxon>
        <taxon>Metazoa</taxon>
        <taxon>Spiralia</taxon>
        <taxon>Gnathifera</taxon>
        <taxon>Rotifera</taxon>
        <taxon>Eurotatoria</taxon>
        <taxon>Bdelloidea</taxon>
        <taxon>Philodinida</taxon>
        <taxon>Philodinidae</taxon>
        <taxon>Didymodactylos</taxon>
    </lineage>
</organism>
<evidence type="ECO:0000313" key="3">
    <source>
        <dbReference type="Proteomes" id="UP000682733"/>
    </source>
</evidence>
<gene>
    <name evidence="1" type="ORF">OVA965_LOCUS33114</name>
    <name evidence="2" type="ORF">TMI583_LOCUS33993</name>
</gene>
<dbReference type="Proteomes" id="UP000682733">
    <property type="component" value="Unassembled WGS sequence"/>
</dbReference>
<protein>
    <recommendedName>
        <fullName evidence="4">F-box domain-containing protein</fullName>
    </recommendedName>
</protein>
<dbReference type="EMBL" id="CAJNOK010026447">
    <property type="protein sequence ID" value="CAF1403196.1"/>
    <property type="molecule type" value="Genomic_DNA"/>
</dbReference>